<feature type="region of interest" description="Disordered" evidence="1">
    <location>
        <begin position="402"/>
        <end position="484"/>
    </location>
</feature>
<name>A0A9N8DJ28_9STRA</name>
<comment type="caution">
    <text evidence="2">The sequence shown here is derived from an EMBL/GenBank/DDBJ whole genome shotgun (WGS) entry which is preliminary data.</text>
</comment>
<reference evidence="2" key="1">
    <citation type="submission" date="2020-06" db="EMBL/GenBank/DDBJ databases">
        <authorList>
            <consortium name="Plant Systems Biology data submission"/>
        </authorList>
    </citation>
    <scope>NUCLEOTIDE SEQUENCE</scope>
    <source>
        <strain evidence="2">D6</strain>
    </source>
</reference>
<dbReference type="EMBL" id="CAICTM010000147">
    <property type="protein sequence ID" value="CAB9502860.1"/>
    <property type="molecule type" value="Genomic_DNA"/>
</dbReference>
<feature type="compositionally biased region" description="Polar residues" evidence="1">
    <location>
        <begin position="316"/>
        <end position="325"/>
    </location>
</feature>
<evidence type="ECO:0000313" key="2">
    <source>
        <dbReference type="EMBL" id="CAB9502860.1"/>
    </source>
</evidence>
<feature type="compositionally biased region" description="Basic and acidic residues" evidence="1">
    <location>
        <begin position="446"/>
        <end position="470"/>
    </location>
</feature>
<feature type="compositionally biased region" description="Basic and acidic residues" evidence="1">
    <location>
        <begin position="259"/>
        <end position="273"/>
    </location>
</feature>
<organism evidence="2 3">
    <name type="scientific">Seminavis robusta</name>
    <dbReference type="NCBI Taxonomy" id="568900"/>
    <lineage>
        <taxon>Eukaryota</taxon>
        <taxon>Sar</taxon>
        <taxon>Stramenopiles</taxon>
        <taxon>Ochrophyta</taxon>
        <taxon>Bacillariophyta</taxon>
        <taxon>Bacillariophyceae</taxon>
        <taxon>Bacillariophycidae</taxon>
        <taxon>Naviculales</taxon>
        <taxon>Naviculaceae</taxon>
        <taxon>Seminavis</taxon>
    </lineage>
</organism>
<feature type="region of interest" description="Disordered" evidence="1">
    <location>
        <begin position="254"/>
        <end position="346"/>
    </location>
</feature>
<feature type="compositionally biased region" description="Basic and acidic residues" evidence="1">
    <location>
        <begin position="43"/>
        <end position="54"/>
    </location>
</feature>
<keyword evidence="3" id="KW-1185">Reference proteome</keyword>
<sequence length="484" mass="54290">MRTVAENPEQATLEKPGKGSGKVVFEDKINNTLENLEQLAKWKVEEEDSEGGKFDDEESSSSERNDELPIVITVAVPRKGITDQVENEKEDKDSDDEEDINLQPSDSTCSIVNPFDLSLSDYPEAKSLVWANVLHINSRFTKKKDIWERIVDVANEGGDGAEPTSLTSGLLAEVYGENVIIAMIGEWLDETVLPVLKAEATKLIRAIVELDLEIKVPKATAVLQSPPDIAAVEEFKKEVRKVIAEVEAGLALDEMNNLTEHDSDEKSDRKGNGQDDDSEDEVNPRTKENTVMVESTKTPQKQRNVKKPRTSERPSTKTPQKQSNVMKPRTSERRKNFIQLPRKANPNRIQNLTQVMQVVGDYKAAREQLNNGCKGPRHAAMEIEEELPKWEAQLAKLWTKKNEKLGLSGLMNDGKRPRSNSEGSDELISSFAKKPREGEAQEEEEDKTKENQEEEKEAREGSEVSEKNDQPADMMQVDGNDNIE</sequence>
<feature type="region of interest" description="Disordered" evidence="1">
    <location>
        <begin position="1"/>
        <end position="23"/>
    </location>
</feature>
<dbReference type="Proteomes" id="UP001153069">
    <property type="component" value="Unassembled WGS sequence"/>
</dbReference>
<protein>
    <submittedName>
        <fullName evidence="2">Uncharacterized protein</fullName>
    </submittedName>
</protein>
<accession>A0A9N8DJ28</accession>
<evidence type="ECO:0000313" key="3">
    <source>
        <dbReference type="Proteomes" id="UP001153069"/>
    </source>
</evidence>
<feature type="region of interest" description="Disordered" evidence="1">
    <location>
        <begin position="43"/>
        <end position="69"/>
    </location>
</feature>
<gene>
    <name evidence="2" type="ORF">SEMRO_148_G068290.1</name>
</gene>
<evidence type="ECO:0000256" key="1">
    <source>
        <dbReference type="SAM" id="MobiDB-lite"/>
    </source>
</evidence>
<dbReference type="AlphaFoldDB" id="A0A9N8DJ28"/>
<proteinExistence type="predicted"/>
<feature type="region of interest" description="Disordered" evidence="1">
    <location>
        <begin position="85"/>
        <end position="107"/>
    </location>
</feature>
<feature type="compositionally biased region" description="Polar residues" evidence="1">
    <location>
        <begin position="292"/>
        <end position="302"/>
    </location>
</feature>